<name>A0AAV7IUM0_COTGL</name>
<evidence type="ECO:0000256" key="1">
    <source>
        <dbReference type="SAM" id="MobiDB-lite"/>
    </source>
</evidence>
<feature type="compositionally biased region" description="Basic and acidic residues" evidence="1">
    <location>
        <begin position="8"/>
        <end position="31"/>
    </location>
</feature>
<organism evidence="2 3">
    <name type="scientific">Cotesia glomerata</name>
    <name type="common">Lepidopteran parasitic wasp</name>
    <name type="synonym">Apanteles glomeratus</name>
    <dbReference type="NCBI Taxonomy" id="32391"/>
    <lineage>
        <taxon>Eukaryota</taxon>
        <taxon>Metazoa</taxon>
        <taxon>Ecdysozoa</taxon>
        <taxon>Arthropoda</taxon>
        <taxon>Hexapoda</taxon>
        <taxon>Insecta</taxon>
        <taxon>Pterygota</taxon>
        <taxon>Neoptera</taxon>
        <taxon>Endopterygota</taxon>
        <taxon>Hymenoptera</taxon>
        <taxon>Apocrita</taxon>
        <taxon>Ichneumonoidea</taxon>
        <taxon>Braconidae</taxon>
        <taxon>Microgastrinae</taxon>
        <taxon>Cotesia</taxon>
    </lineage>
</organism>
<evidence type="ECO:0000313" key="3">
    <source>
        <dbReference type="Proteomes" id="UP000826195"/>
    </source>
</evidence>
<gene>
    <name evidence="2" type="ORF">KQX54_015664</name>
</gene>
<protein>
    <submittedName>
        <fullName evidence="2">Uncharacterized protein</fullName>
    </submittedName>
</protein>
<keyword evidence="3" id="KW-1185">Reference proteome</keyword>
<evidence type="ECO:0000313" key="2">
    <source>
        <dbReference type="EMBL" id="KAH0558324.1"/>
    </source>
</evidence>
<feature type="region of interest" description="Disordered" evidence="1">
    <location>
        <begin position="66"/>
        <end position="95"/>
    </location>
</feature>
<feature type="compositionally biased region" description="Polar residues" evidence="1">
    <location>
        <begin position="66"/>
        <end position="76"/>
    </location>
</feature>
<sequence length="136" mass="15844">MVLLEQLVKSREQRANPRVADIRLNEYHPEDKDEGEGEGERQRQVDELKLSSVGFADSFANRNSGYKNVQEYTRTTRGGEKKNEKKVQGSKYPGGVLPSFRHTTQHLHKLYSYMYIGLKTVLTIKVNLVEDYYYFH</sequence>
<comment type="caution">
    <text evidence="2">The sequence shown here is derived from an EMBL/GenBank/DDBJ whole genome shotgun (WGS) entry which is preliminary data.</text>
</comment>
<dbReference type="EMBL" id="JAHXZJ010000747">
    <property type="protein sequence ID" value="KAH0558324.1"/>
    <property type="molecule type" value="Genomic_DNA"/>
</dbReference>
<accession>A0AAV7IUM0</accession>
<feature type="compositionally biased region" description="Basic and acidic residues" evidence="1">
    <location>
        <begin position="77"/>
        <end position="87"/>
    </location>
</feature>
<proteinExistence type="predicted"/>
<dbReference type="Proteomes" id="UP000826195">
    <property type="component" value="Unassembled WGS sequence"/>
</dbReference>
<reference evidence="2 3" key="1">
    <citation type="journal article" date="2021" name="J. Hered.">
        <title>A chromosome-level genome assembly of the parasitoid wasp, Cotesia glomerata (Hymenoptera: Braconidae).</title>
        <authorList>
            <person name="Pinto B.J."/>
            <person name="Weis J.J."/>
            <person name="Gamble T."/>
            <person name="Ode P.J."/>
            <person name="Paul R."/>
            <person name="Zaspel J.M."/>
        </authorList>
    </citation>
    <scope>NUCLEOTIDE SEQUENCE [LARGE SCALE GENOMIC DNA]</scope>
    <source>
        <strain evidence="2">CgM1</strain>
    </source>
</reference>
<dbReference type="AlphaFoldDB" id="A0AAV7IUM0"/>
<feature type="region of interest" description="Disordered" evidence="1">
    <location>
        <begin position="8"/>
        <end position="44"/>
    </location>
</feature>